<reference evidence="3" key="1">
    <citation type="submission" date="2022-11" db="UniProtKB">
        <authorList>
            <consortium name="WormBaseParasite"/>
        </authorList>
    </citation>
    <scope>IDENTIFICATION</scope>
</reference>
<dbReference type="InterPro" id="IPR019426">
    <property type="entry name" value="7TM_GPCR_serpentine_rcpt_Srv"/>
</dbReference>
<feature type="transmembrane region" description="Helical" evidence="1">
    <location>
        <begin position="56"/>
        <end position="78"/>
    </location>
</feature>
<evidence type="ECO:0000313" key="2">
    <source>
        <dbReference type="Proteomes" id="UP000887540"/>
    </source>
</evidence>
<dbReference type="WBParaSite" id="ACRNAN_scaffold1627.g6604.t1">
    <property type="protein sequence ID" value="ACRNAN_scaffold1627.g6604.t1"/>
    <property type="gene ID" value="ACRNAN_scaffold1627.g6604"/>
</dbReference>
<keyword evidence="1" id="KW-0812">Transmembrane</keyword>
<evidence type="ECO:0000313" key="3">
    <source>
        <dbReference type="WBParaSite" id="ACRNAN_scaffold1627.g6604.t1"/>
    </source>
</evidence>
<keyword evidence="2" id="KW-1185">Reference proteome</keyword>
<name>A0A914CYC3_9BILA</name>
<protein>
    <submittedName>
        <fullName evidence="3">Uncharacterized protein</fullName>
    </submittedName>
</protein>
<dbReference type="Pfam" id="PF10323">
    <property type="entry name" value="7TM_GPCR_Srv"/>
    <property type="match status" value="1"/>
</dbReference>
<dbReference type="Proteomes" id="UP000887540">
    <property type="component" value="Unplaced"/>
</dbReference>
<evidence type="ECO:0000256" key="1">
    <source>
        <dbReference type="SAM" id="Phobius"/>
    </source>
</evidence>
<keyword evidence="1" id="KW-1133">Transmembrane helix</keyword>
<sequence>MNVLIKRYKGLLIHVNNEKPEIKLFIIALIMFVYEFIIGIIFAGEYITIPGSNIRTILLAIQPFVADLAALSPSWMLFISSRRIREALFGKYFARSNQTITVTPVHVISSSLREF</sequence>
<keyword evidence="1" id="KW-0472">Membrane</keyword>
<accession>A0A914CYC3</accession>
<feature type="transmembrane region" description="Helical" evidence="1">
    <location>
        <begin position="21"/>
        <end position="44"/>
    </location>
</feature>
<proteinExistence type="predicted"/>
<organism evidence="2 3">
    <name type="scientific">Acrobeloides nanus</name>
    <dbReference type="NCBI Taxonomy" id="290746"/>
    <lineage>
        <taxon>Eukaryota</taxon>
        <taxon>Metazoa</taxon>
        <taxon>Ecdysozoa</taxon>
        <taxon>Nematoda</taxon>
        <taxon>Chromadorea</taxon>
        <taxon>Rhabditida</taxon>
        <taxon>Tylenchina</taxon>
        <taxon>Cephalobomorpha</taxon>
        <taxon>Cephaloboidea</taxon>
        <taxon>Cephalobidae</taxon>
        <taxon>Acrobeloides</taxon>
    </lineage>
</organism>
<dbReference type="AlphaFoldDB" id="A0A914CYC3"/>